<dbReference type="RefSeq" id="WP_149495918.1">
    <property type="nucleotide sequence ID" value="NZ_CP141221.1"/>
</dbReference>
<dbReference type="InterPro" id="IPR036641">
    <property type="entry name" value="HPT_dom_sf"/>
</dbReference>
<keyword evidence="3" id="KW-1185">Reference proteome</keyword>
<evidence type="ECO:0000313" key="3">
    <source>
        <dbReference type="Proteomes" id="UP001239462"/>
    </source>
</evidence>
<evidence type="ECO:0000259" key="1">
    <source>
        <dbReference type="Pfam" id="PF01627"/>
    </source>
</evidence>
<protein>
    <submittedName>
        <fullName evidence="2">Hpt domain-containing protein</fullName>
    </submittedName>
</protein>
<reference evidence="2 3" key="1">
    <citation type="submission" date="2023-06" db="EMBL/GenBank/DDBJ databases">
        <title>Roseiconus lacunae JC819 isolated from Gulf of Mannar region, Tamil Nadu.</title>
        <authorList>
            <person name="Pk S."/>
            <person name="Ch S."/>
            <person name="Ch V.R."/>
        </authorList>
    </citation>
    <scope>NUCLEOTIDE SEQUENCE [LARGE SCALE GENOMIC DNA]</scope>
    <source>
        <strain evidence="2 3">JC819</strain>
    </source>
</reference>
<organism evidence="2 3">
    <name type="scientific">Roseiconus lacunae</name>
    <dbReference type="NCBI Taxonomy" id="2605694"/>
    <lineage>
        <taxon>Bacteria</taxon>
        <taxon>Pseudomonadati</taxon>
        <taxon>Planctomycetota</taxon>
        <taxon>Planctomycetia</taxon>
        <taxon>Pirellulales</taxon>
        <taxon>Pirellulaceae</taxon>
        <taxon>Roseiconus</taxon>
    </lineage>
</organism>
<feature type="domain" description="HPt" evidence="1">
    <location>
        <begin position="27"/>
        <end position="111"/>
    </location>
</feature>
<dbReference type="InterPro" id="IPR008207">
    <property type="entry name" value="Sig_transdc_His_kin_Hpt_dom"/>
</dbReference>
<name>A0ABT7PQQ4_9BACT</name>
<dbReference type="Proteomes" id="UP001239462">
    <property type="component" value="Unassembled WGS sequence"/>
</dbReference>
<accession>A0ABT7PQQ4</accession>
<proteinExistence type="predicted"/>
<evidence type="ECO:0000313" key="2">
    <source>
        <dbReference type="EMBL" id="MDM4018656.1"/>
    </source>
</evidence>
<gene>
    <name evidence="2" type="ORF">QTN89_24600</name>
</gene>
<dbReference type="EMBL" id="JASZZN010000024">
    <property type="protein sequence ID" value="MDM4018656.1"/>
    <property type="molecule type" value="Genomic_DNA"/>
</dbReference>
<sequence>MNENLAVKQRFAGALQRLDGDFELLCEMAAVTLPDCPDVLARIQNDLDADDSAKAASSLHKLKGMLSTYETDGVVIEIQEMLAMARRGNLEELKVLFAKELPRIEALIQEIQVLCDHANSNA</sequence>
<dbReference type="Pfam" id="PF01627">
    <property type="entry name" value="Hpt"/>
    <property type="match status" value="1"/>
</dbReference>
<dbReference type="SUPFAM" id="SSF47226">
    <property type="entry name" value="Histidine-containing phosphotransfer domain, HPT domain"/>
    <property type="match status" value="1"/>
</dbReference>
<dbReference type="Gene3D" id="1.20.120.160">
    <property type="entry name" value="HPT domain"/>
    <property type="match status" value="1"/>
</dbReference>
<comment type="caution">
    <text evidence="2">The sequence shown here is derived from an EMBL/GenBank/DDBJ whole genome shotgun (WGS) entry which is preliminary data.</text>
</comment>